<keyword evidence="1" id="KW-0472">Membrane</keyword>
<dbReference type="PANTHER" id="PTHR36834:SF1">
    <property type="entry name" value="INTEGRAL MEMBRANE PROTEIN"/>
    <property type="match status" value="1"/>
</dbReference>
<feature type="transmembrane region" description="Helical" evidence="1">
    <location>
        <begin position="165"/>
        <end position="187"/>
    </location>
</feature>
<reference evidence="3 4" key="1">
    <citation type="journal article" date="2011" name="J. Bacteriol.">
        <title>Complete genome sequence of the cellulose-degrading bacterium Cellulosilyticum lentocellum.</title>
        <authorList>
            <consortium name="US DOE Joint Genome Institute"/>
            <person name="Miller D.A."/>
            <person name="Suen G."/>
            <person name="Bruce D."/>
            <person name="Copeland A."/>
            <person name="Cheng J.F."/>
            <person name="Detter C."/>
            <person name="Goodwin L.A."/>
            <person name="Han C.S."/>
            <person name="Hauser L.J."/>
            <person name="Land M.L."/>
            <person name="Lapidus A."/>
            <person name="Lucas S."/>
            <person name="Meincke L."/>
            <person name="Pitluck S."/>
            <person name="Tapia R."/>
            <person name="Teshima H."/>
            <person name="Woyke T."/>
            <person name="Fox B.G."/>
            <person name="Angert E.R."/>
            <person name="Currie C.R."/>
        </authorList>
    </citation>
    <scope>NUCLEOTIDE SEQUENCE [LARGE SCALE GENOMIC DNA]</scope>
    <source>
        <strain evidence="4">ATCC 49066 / DSM 5427 / NCIMB 11756 / RHM5</strain>
    </source>
</reference>
<keyword evidence="1" id="KW-0812">Transmembrane</keyword>
<dbReference type="Proteomes" id="UP000008467">
    <property type="component" value="Chromosome"/>
</dbReference>
<dbReference type="PANTHER" id="PTHR36834">
    <property type="entry name" value="MEMBRANE PROTEIN-RELATED"/>
    <property type="match status" value="1"/>
</dbReference>
<dbReference type="AlphaFoldDB" id="F2JJL3"/>
<evidence type="ECO:0000259" key="2">
    <source>
        <dbReference type="Pfam" id="PF04892"/>
    </source>
</evidence>
<dbReference type="KEGG" id="cle:Clole_0308"/>
<organism evidence="3 4">
    <name type="scientific">Cellulosilyticum lentocellum (strain ATCC 49066 / DSM 5427 / NCIMB 11756 / RHM5)</name>
    <name type="common">Clostridium lentocellum</name>
    <dbReference type="NCBI Taxonomy" id="642492"/>
    <lineage>
        <taxon>Bacteria</taxon>
        <taxon>Bacillati</taxon>
        <taxon>Bacillota</taxon>
        <taxon>Clostridia</taxon>
        <taxon>Lachnospirales</taxon>
        <taxon>Cellulosilyticaceae</taxon>
        <taxon>Cellulosilyticum</taxon>
    </lineage>
</organism>
<dbReference type="Pfam" id="PF04892">
    <property type="entry name" value="VanZ"/>
    <property type="match status" value="1"/>
</dbReference>
<evidence type="ECO:0000313" key="4">
    <source>
        <dbReference type="Proteomes" id="UP000008467"/>
    </source>
</evidence>
<proteinExistence type="predicted"/>
<feature type="transmembrane region" description="Helical" evidence="1">
    <location>
        <begin position="6"/>
        <end position="27"/>
    </location>
</feature>
<dbReference type="InterPro" id="IPR053150">
    <property type="entry name" value="Teicoplanin_resist-assoc"/>
</dbReference>
<keyword evidence="1" id="KW-1133">Transmembrane helix</keyword>
<protein>
    <submittedName>
        <fullName evidence="3">VanZ family protein</fullName>
    </submittedName>
</protein>
<feature type="transmembrane region" description="Helical" evidence="1">
    <location>
        <begin position="104"/>
        <end position="128"/>
    </location>
</feature>
<dbReference type="STRING" id="642492.Clole_0308"/>
<dbReference type="eggNOG" id="COG4767">
    <property type="taxonomic scope" value="Bacteria"/>
</dbReference>
<sequence length="195" mass="22726">MAINEIMRYVYVTLMVATLFFIPIMFIRVIYLHRKERWPIKNWKKEIAVILFIFYLLCLYQITALRFGGIGWNISNMMTRNTRVNMTPMVELWNWTVKGVWWHLFYNVIGNFAWFVPLGALVPALFISQRKPGRVMLIGAIVSASIEILQYILCTGVTDIDDVILNTIGAGIGYIVFKILYGIYKFLRGKLSKKK</sequence>
<dbReference type="EMBL" id="CP002582">
    <property type="protein sequence ID" value="ADZ82055.1"/>
    <property type="molecule type" value="Genomic_DNA"/>
</dbReference>
<feature type="domain" description="VanZ-like" evidence="2">
    <location>
        <begin position="52"/>
        <end position="180"/>
    </location>
</feature>
<accession>F2JJL3</accession>
<feature type="transmembrane region" description="Helical" evidence="1">
    <location>
        <begin position="135"/>
        <end position="153"/>
    </location>
</feature>
<keyword evidence="4" id="KW-1185">Reference proteome</keyword>
<evidence type="ECO:0000313" key="3">
    <source>
        <dbReference type="EMBL" id="ADZ82055.1"/>
    </source>
</evidence>
<dbReference type="InterPro" id="IPR006976">
    <property type="entry name" value="VanZ-like"/>
</dbReference>
<evidence type="ECO:0000256" key="1">
    <source>
        <dbReference type="SAM" id="Phobius"/>
    </source>
</evidence>
<feature type="transmembrane region" description="Helical" evidence="1">
    <location>
        <begin position="47"/>
        <end position="68"/>
    </location>
</feature>
<dbReference type="HOGENOM" id="CLU_077618_4_2_9"/>
<gene>
    <name evidence="3" type="ordered locus">Clole_0308</name>
</gene>
<dbReference type="RefSeq" id="WP_013655356.1">
    <property type="nucleotide sequence ID" value="NC_015275.1"/>
</dbReference>
<name>F2JJL3_CELLD</name>